<evidence type="ECO:0000313" key="5">
    <source>
        <dbReference type="EMBL" id="GAA5141301.1"/>
    </source>
</evidence>
<dbReference type="InterPro" id="IPR005950">
    <property type="entry name" value="ModA"/>
</dbReference>
<feature type="signal peptide" evidence="4">
    <location>
        <begin position="1"/>
        <end position="19"/>
    </location>
</feature>
<name>A0ABP9P7P8_9ACTN</name>
<dbReference type="Gene3D" id="3.40.190.10">
    <property type="entry name" value="Periplasmic binding protein-like II"/>
    <property type="match status" value="2"/>
</dbReference>
<dbReference type="RefSeq" id="WP_345453691.1">
    <property type="nucleotide sequence ID" value="NZ_BAABKG010000001.1"/>
</dbReference>
<dbReference type="SUPFAM" id="SSF53850">
    <property type="entry name" value="Periplasmic binding protein-like II"/>
    <property type="match status" value="1"/>
</dbReference>
<dbReference type="PROSITE" id="PS51257">
    <property type="entry name" value="PROKAR_LIPOPROTEIN"/>
    <property type="match status" value="1"/>
</dbReference>
<comment type="similarity">
    <text evidence="1">Belongs to the bacterial solute-binding protein ModA family.</text>
</comment>
<sequence length="255" mass="26058">MYRTLLALPIAVLLSAGLAACGGDDGGGDDGDQTVTVYAAASLTKAFEQLKDDFEADHEGVTVDLELGGSSDLVTQLVEGADGDVFASADEANMTKLTDADLQADDPQLFASNTLEIAVPPDNPAGVQSFEDLAGPDVDLVVCAPEVPCGAATQSMAELVGVTLDPVSEADSVTDVIGQVVAGQADAGVVYRTDVIAAGDDVTGVEFPQAQEVVNRYPIVALDDAADPELAQEFVDLVLSEEGQQVLADAGFGAP</sequence>
<accession>A0ABP9P7P8</accession>
<dbReference type="NCBIfam" id="TIGR01256">
    <property type="entry name" value="modA"/>
    <property type="match status" value="1"/>
</dbReference>
<evidence type="ECO:0000256" key="3">
    <source>
        <dbReference type="ARBA" id="ARBA00022729"/>
    </source>
</evidence>
<reference evidence="6" key="1">
    <citation type="journal article" date="2019" name="Int. J. Syst. Evol. Microbiol.">
        <title>The Global Catalogue of Microorganisms (GCM) 10K type strain sequencing project: providing services to taxonomists for standard genome sequencing and annotation.</title>
        <authorList>
            <consortium name="The Broad Institute Genomics Platform"/>
            <consortium name="The Broad Institute Genome Sequencing Center for Infectious Disease"/>
            <person name="Wu L."/>
            <person name="Ma J."/>
        </authorList>
    </citation>
    <scope>NUCLEOTIDE SEQUENCE [LARGE SCALE GENOMIC DNA]</scope>
    <source>
        <strain evidence="6">JCM 18459</strain>
    </source>
</reference>
<dbReference type="EMBL" id="BAABKG010000001">
    <property type="protein sequence ID" value="GAA5141301.1"/>
    <property type="molecule type" value="Genomic_DNA"/>
</dbReference>
<organism evidence="5 6">
    <name type="scientific">Nocardioides marinquilinus</name>
    <dbReference type="NCBI Taxonomy" id="1210400"/>
    <lineage>
        <taxon>Bacteria</taxon>
        <taxon>Bacillati</taxon>
        <taxon>Actinomycetota</taxon>
        <taxon>Actinomycetes</taxon>
        <taxon>Propionibacteriales</taxon>
        <taxon>Nocardioidaceae</taxon>
        <taxon>Nocardioides</taxon>
    </lineage>
</organism>
<dbReference type="PANTHER" id="PTHR30632">
    <property type="entry name" value="MOLYBDATE-BINDING PERIPLASMIC PROTEIN"/>
    <property type="match status" value="1"/>
</dbReference>
<keyword evidence="2" id="KW-0479">Metal-binding</keyword>
<evidence type="ECO:0000256" key="4">
    <source>
        <dbReference type="SAM" id="SignalP"/>
    </source>
</evidence>
<dbReference type="InterPro" id="IPR050682">
    <property type="entry name" value="ModA/WtpA"/>
</dbReference>
<dbReference type="PANTHER" id="PTHR30632:SF0">
    <property type="entry name" value="SULFATE-BINDING PROTEIN"/>
    <property type="match status" value="1"/>
</dbReference>
<evidence type="ECO:0000313" key="6">
    <source>
        <dbReference type="Proteomes" id="UP001500221"/>
    </source>
</evidence>
<comment type="caution">
    <text evidence="5">The sequence shown here is derived from an EMBL/GenBank/DDBJ whole genome shotgun (WGS) entry which is preliminary data.</text>
</comment>
<dbReference type="Pfam" id="PF13531">
    <property type="entry name" value="SBP_bac_11"/>
    <property type="match status" value="1"/>
</dbReference>
<dbReference type="PIRSF" id="PIRSF004846">
    <property type="entry name" value="ModA"/>
    <property type="match status" value="1"/>
</dbReference>
<evidence type="ECO:0000256" key="1">
    <source>
        <dbReference type="ARBA" id="ARBA00009175"/>
    </source>
</evidence>
<proteinExistence type="inferred from homology"/>
<gene>
    <name evidence="5" type="primary">modA</name>
    <name evidence="5" type="ORF">GCM10023340_02810</name>
</gene>
<keyword evidence="3 4" id="KW-0732">Signal</keyword>
<dbReference type="Proteomes" id="UP001500221">
    <property type="component" value="Unassembled WGS sequence"/>
</dbReference>
<protein>
    <submittedName>
        <fullName evidence="5">Molybdate ABC transporter substrate-binding protein</fullName>
    </submittedName>
</protein>
<keyword evidence="6" id="KW-1185">Reference proteome</keyword>
<feature type="chain" id="PRO_5046062590" evidence="4">
    <location>
        <begin position="20"/>
        <end position="255"/>
    </location>
</feature>
<evidence type="ECO:0000256" key="2">
    <source>
        <dbReference type="ARBA" id="ARBA00022723"/>
    </source>
</evidence>